<evidence type="ECO:0008006" key="3">
    <source>
        <dbReference type="Google" id="ProtNLM"/>
    </source>
</evidence>
<dbReference type="Proteomes" id="UP000176450">
    <property type="component" value="Unassembled WGS sequence"/>
</dbReference>
<comment type="caution">
    <text evidence="1">The sequence shown here is derived from an EMBL/GenBank/DDBJ whole genome shotgun (WGS) entry which is preliminary data.</text>
</comment>
<evidence type="ECO:0000313" key="1">
    <source>
        <dbReference type="EMBL" id="OGG30044.1"/>
    </source>
</evidence>
<name>A0A1F6AZD7_9BACT</name>
<sequence>MNDQELFQAIIDTSFVKTDVMRRTRIIREFLEQKFYTPGEKRGLTAFLEHTNTSDDDMKIMEHWGEPFFNSFTKENAYDLLENVKGRMNDLPTINLYVPLTLGPTDIPRLGAWCRKNIDKNILIELHVEPSTFGGCAFAWNGIYMDYSLRHYLRKRLDAVRNILSDYEKK</sequence>
<proteinExistence type="predicted"/>
<evidence type="ECO:0000313" key="2">
    <source>
        <dbReference type="Proteomes" id="UP000176450"/>
    </source>
</evidence>
<gene>
    <name evidence="1" type="ORF">A3A63_01845</name>
</gene>
<reference evidence="1 2" key="1">
    <citation type="journal article" date="2016" name="Nat. Commun.">
        <title>Thousands of microbial genomes shed light on interconnected biogeochemical processes in an aquifer system.</title>
        <authorList>
            <person name="Anantharaman K."/>
            <person name="Brown C.T."/>
            <person name="Hug L.A."/>
            <person name="Sharon I."/>
            <person name="Castelle C.J."/>
            <person name="Probst A.J."/>
            <person name="Thomas B.C."/>
            <person name="Singh A."/>
            <person name="Wilkins M.J."/>
            <person name="Karaoz U."/>
            <person name="Brodie E.L."/>
            <person name="Williams K.H."/>
            <person name="Hubbard S.S."/>
            <person name="Banfield J.F."/>
        </authorList>
    </citation>
    <scope>NUCLEOTIDE SEQUENCE [LARGE SCALE GENOMIC DNA]</scope>
</reference>
<accession>A0A1F6AZD7</accession>
<dbReference type="EMBL" id="MFJX01000051">
    <property type="protein sequence ID" value="OGG30044.1"/>
    <property type="molecule type" value="Genomic_DNA"/>
</dbReference>
<dbReference type="AlphaFoldDB" id="A0A1F6AZD7"/>
<protein>
    <recommendedName>
        <fullName evidence="3">F-type ATPase subunit delta</fullName>
    </recommendedName>
</protein>
<organism evidence="1 2">
    <name type="scientific">Candidatus Gottesmanbacteria bacterium RIFCSPLOWO2_01_FULL_46_9</name>
    <dbReference type="NCBI Taxonomy" id="1798394"/>
    <lineage>
        <taxon>Bacteria</taxon>
        <taxon>Candidatus Gottesmaniibacteriota</taxon>
    </lineage>
</organism>